<feature type="domain" description="C2H2-type" evidence="8">
    <location>
        <begin position="947"/>
        <end position="969"/>
    </location>
</feature>
<dbReference type="PANTHER" id="PTHR24379">
    <property type="entry name" value="KRAB AND ZINC FINGER DOMAIN-CONTAINING"/>
    <property type="match status" value="1"/>
</dbReference>
<evidence type="ECO:0000256" key="2">
    <source>
        <dbReference type="ARBA" id="ARBA00022737"/>
    </source>
</evidence>
<evidence type="ECO:0000259" key="8">
    <source>
        <dbReference type="PROSITE" id="PS50157"/>
    </source>
</evidence>
<dbReference type="Proteomes" id="UP000694920">
    <property type="component" value="Unplaced"/>
</dbReference>
<evidence type="ECO:0000256" key="4">
    <source>
        <dbReference type="ARBA" id="ARBA00022833"/>
    </source>
</evidence>
<dbReference type="RefSeq" id="XP_015603291.1">
    <property type="nucleotide sequence ID" value="XM_015747805.2"/>
</dbReference>
<feature type="domain" description="C2H2-type" evidence="8">
    <location>
        <begin position="740"/>
        <end position="768"/>
    </location>
</feature>
<feature type="domain" description="C2H2-type" evidence="8">
    <location>
        <begin position="623"/>
        <end position="650"/>
    </location>
</feature>
<dbReference type="GeneID" id="107271605"/>
<feature type="domain" description="C2H2-type" evidence="8">
    <location>
        <begin position="1113"/>
        <end position="1141"/>
    </location>
</feature>
<evidence type="ECO:0000313" key="10">
    <source>
        <dbReference type="Proteomes" id="UP000694920"/>
    </source>
</evidence>
<feature type="domain" description="ZAD" evidence="9">
    <location>
        <begin position="12"/>
        <end position="87"/>
    </location>
</feature>
<feature type="region of interest" description="Disordered" evidence="7">
    <location>
        <begin position="133"/>
        <end position="155"/>
    </location>
</feature>
<keyword evidence="4 6" id="KW-0862">Zinc</keyword>
<dbReference type="AlphaFoldDB" id="A0AAJ7C6R2"/>
<feature type="domain" description="C2H2-type" evidence="8">
    <location>
        <begin position="911"/>
        <end position="938"/>
    </location>
</feature>
<feature type="binding site" evidence="6">
    <location>
        <position position="17"/>
    </location>
    <ligand>
        <name>Zn(2+)</name>
        <dbReference type="ChEBI" id="CHEBI:29105"/>
    </ligand>
</feature>
<feature type="binding site" evidence="6">
    <location>
        <position position="63"/>
    </location>
    <ligand>
        <name>Zn(2+)</name>
        <dbReference type="ChEBI" id="CHEBI:29105"/>
    </ligand>
</feature>
<keyword evidence="2" id="KW-0677">Repeat</keyword>
<dbReference type="PROSITE" id="PS50157">
    <property type="entry name" value="ZINC_FINGER_C2H2_2"/>
    <property type="match status" value="14"/>
</dbReference>
<feature type="domain" description="C2H2-type" evidence="8">
    <location>
        <begin position="428"/>
        <end position="455"/>
    </location>
</feature>
<dbReference type="GO" id="GO:0005634">
    <property type="term" value="C:nucleus"/>
    <property type="evidence" value="ECO:0007669"/>
    <property type="project" value="InterPro"/>
</dbReference>
<dbReference type="PROSITE" id="PS00028">
    <property type="entry name" value="ZINC_FINGER_C2H2_1"/>
    <property type="match status" value="17"/>
</dbReference>
<feature type="region of interest" description="Disordered" evidence="7">
    <location>
        <begin position="1011"/>
        <end position="1055"/>
    </location>
</feature>
<dbReference type="KEGG" id="ccin:107271605"/>
<accession>A0AAJ7C6R2</accession>
<keyword evidence="3 5" id="KW-0863">Zinc-finger</keyword>
<feature type="domain" description="C2H2-type" evidence="8">
    <location>
        <begin position="873"/>
        <end position="901"/>
    </location>
</feature>
<evidence type="ECO:0000259" key="9">
    <source>
        <dbReference type="PROSITE" id="PS51915"/>
    </source>
</evidence>
<protein>
    <submittedName>
        <fullName evidence="11">Zinc finger protein 62 homolog</fullName>
    </submittedName>
</protein>
<keyword evidence="1 6" id="KW-0479">Metal-binding</keyword>
<dbReference type="Pfam" id="PF00096">
    <property type="entry name" value="zf-C2H2"/>
    <property type="match status" value="3"/>
</dbReference>
<feature type="binding site" evidence="6">
    <location>
        <position position="14"/>
    </location>
    <ligand>
        <name>Zn(2+)</name>
        <dbReference type="ChEBI" id="CHEBI:29105"/>
    </ligand>
</feature>
<dbReference type="SMART" id="SM00868">
    <property type="entry name" value="zf-AD"/>
    <property type="match status" value="1"/>
</dbReference>
<dbReference type="PANTHER" id="PTHR24379:SF121">
    <property type="entry name" value="C2H2-TYPE DOMAIN-CONTAINING PROTEIN"/>
    <property type="match status" value="1"/>
</dbReference>
<evidence type="ECO:0000256" key="3">
    <source>
        <dbReference type="ARBA" id="ARBA00022771"/>
    </source>
</evidence>
<evidence type="ECO:0000256" key="6">
    <source>
        <dbReference type="PROSITE-ProRule" id="PRU01263"/>
    </source>
</evidence>
<evidence type="ECO:0000256" key="1">
    <source>
        <dbReference type="ARBA" id="ARBA00022723"/>
    </source>
</evidence>
<evidence type="ECO:0000256" key="5">
    <source>
        <dbReference type="PROSITE-ProRule" id="PRU00042"/>
    </source>
</evidence>
<feature type="domain" description="C2H2-type" evidence="8">
    <location>
        <begin position="537"/>
        <end position="565"/>
    </location>
</feature>
<dbReference type="InterPro" id="IPR012934">
    <property type="entry name" value="Znf_AD"/>
</dbReference>
<evidence type="ECO:0000256" key="7">
    <source>
        <dbReference type="SAM" id="MobiDB-lite"/>
    </source>
</evidence>
<keyword evidence="10" id="KW-1185">Reference proteome</keyword>
<feature type="domain" description="C2H2-type" evidence="8">
    <location>
        <begin position="651"/>
        <end position="678"/>
    </location>
</feature>
<dbReference type="Gene3D" id="3.30.160.60">
    <property type="entry name" value="Classic Zinc Finger"/>
    <property type="match status" value="8"/>
</dbReference>
<organism evidence="10 11">
    <name type="scientific">Cephus cinctus</name>
    <name type="common">Wheat stem sawfly</name>
    <dbReference type="NCBI Taxonomy" id="211228"/>
    <lineage>
        <taxon>Eukaryota</taxon>
        <taxon>Metazoa</taxon>
        <taxon>Ecdysozoa</taxon>
        <taxon>Arthropoda</taxon>
        <taxon>Hexapoda</taxon>
        <taxon>Insecta</taxon>
        <taxon>Pterygota</taxon>
        <taxon>Neoptera</taxon>
        <taxon>Endopterygota</taxon>
        <taxon>Hymenoptera</taxon>
        <taxon>Cephoidea</taxon>
        <taxon>Cephidae</taxon>
        <taxon>Cephus</taxon>
    </lineage>
</organism>
<dbReference type="Gene3D" id="3.40.1800.20">
    <property type="match status" value="1"/>
</dbReference>
<feature type="compositionally biased region" description="Basic and acidic residues" evidence="7">
    <location>
        <begin position="1035"/>
        <end position="1047"/>
    </location>
</feature>
<feature type="compositionally biased region" description="Basic and acidic residues" evidence="7">
    <location>
        <begin position="139"/>
        <end position="149"/>
    </location>
</feature>
<dbReference type="SUPFAM" id="SSF57716">
    <property type="entry name" value="Glucocorticoid receptor-like (DNA-binding domain)"/>
    <property type="match status" value="1"/>
</dbReference>
<feature type="domain" description="C2H2-type" evidence="8">
    <location>
        <begin position="711"/>
        <end position="739"/>
    </location>
</feature>
<feature type="compositionally biased region" description="Low complexity" evidence="7">
    <location>
        <begin position="1015"/>
        <end position="1025"/>
    </location>
</feature>
<dbReference type="SUPFAM" id="SSF57667">
    <property type="entry name" value="beta-beta-alpha zinc fingers"/>
    <property type="match status" value="5"/>
</dbReference>
<gene>
    <name evidence="11" type="primary">LOC107271605</name>
</gene>
<sequence>MEEMEQLRNVEDLCRLCLSVDQPKSSVFRGEDSSVSLATKIEACLSIEISQGDKLSTTICTECVTKVNQWHAYKESCLRSQDKLQEWLARQTSSELLGNAVKEEPEKWNYDPWEDNSSVQFSELSETDSNYSRISCTNDQEHSEEKTSEDVNGGSKCTELLKDMVNAEVLGSSSKEPVHKEQIPLKAIKKEPLSNHENDTNVEVAPVPGGELLLNPLAINKNKPDMVMEADSTQKSTTAAVTVKRKVRRGPHTHYRGHRVFKQKCSFCQIHLHSKFTYAKHMAKFHSDADNVQESQNAEAVEKKVKALPSQKTKTITDVSGEVEEMIEDVEEEIDMMDQNSSLSQVQQSIISQLKTFSCYSCQLSFPDRRSTLYHIREHMPDLRPYTCVACLTEFPDRSTYQSHCGASVECAMKIALVVPTMGIEKLFTCNMCLRPLNNRKELLSHLSKHSDKQYAKLTTSMSVPPKLKPISLLTTEETNTVSADHIYATMPHPYKNGDPAFNHECNFCGMIYRYKPNMLKHRDICKRLPPDARTVYKCVHCGMTFRVFKKFHSHTKVKHKKREFVCSKCYGKFRSPRDYLSHHESHTKVTSKNERYVETENGEDVILDNKETRVSRINDKKYNCGMCDMDFGSRSELTKHKNVHLKVKIYSCVICRSMFSSAGALEIHMKEHGIEDPRERKANSSCVEYRTPGNGEHGAGHSTNSSGIRFNCDSCIKSFSNLANLRRHIRNAHTPNEVFKCPDCLKVFSDKTIYEQHAKAEHKSSRPSYQCIRCTKIFALHANLALHVLNVHENKLGTRLQCDICGKKFIEETSLRIHKGWHARANCRLNADKFPDDAKRVKIEAIPVDSLKPAKARKSLPSVPTTRQVHQFQCYVCHENFREINRLKVHLQDVHHADSKDEKSHVNKELHCQLCTSVFPDNDSLQKHMKWHKENPISSAQKRKNFQCDVCGKYYTLKKSLARHKKLHKATAVVSLKLQSLARKQMAAMYQCPVCRKVFDTYMGLQRHKVCHGSESSTQKSSQSARAKRTSVNMEHEDLRNPKIELDDSPEIDSLDNSGARKPVTCILCKKVFPGMSTLLKHKQTAHNIRYNRQSKQPKVEFIPILQRSGRVGCNLCPKEFPTLPRLKQHFTLIHKSEHSGCTAHCCDPSNATVSKTKKKVHGGLVVFCKLCEKHFDNKPDVVDHLIGKHRCGGDFDKQDKFFSLLNLDTYVVNGANGTICPTCNIKYPNLRSLKIHYFKFHDCI</sequence>
<dbReference type="GO" id="GO:0008270">
    <property type="term" value="F:zinc ion binding"/>
    <property type="evidence" value="ECO:0007669"/>
    <property type="project" value="UniProtKB-UniRule"/>
</dbReference>
<dbReference type="Pfam" id="PF07776">
    <property type="entry name" value="zf-AD"/>
    <property type="match status" value="1"/>
</dbReference>
<feature type="domain" description="C2H2-type" evidence="8">
    <location>
        <begin position="1065"/>
        <end position="1088"/>
    </location>
</feature>
<feature type="domain" description="C2H2-type" evidence="8">
    <location>
        <begin position="770"/>
        <end position="798"/>
    </location>
</feature>
<name>A0AAJ7C6R2_CEPCN</name>
<feature type="binding site" evidence="6">
    <location>
        <position position="60"/>
    </location>
    <ligand>
        <name>Zn(2+)</name>
        <dbReference type="ChEBI" id="CHEBI:29105"/>
    </ligand>
</feature>
<dbReference type="PROSITE" id="PS51915">
    <property type="entry name" value="ZAD"/>
    <property type="match status" value="1"/>
</dbReference>
<dbReference type="SMART" id="SM00355">
    <property type="entry name" value="ZnF_C2H2"/>
    <property type="match status" value="21"/>
</dbReference>
<feature type="domain" description="C2H2-type" evidence="8">
    <location>
        <begin position="991"/>
        <end position="1018"/>
    </location>
</feature>
<reference evidence="11" key="1">
    <citation type="submission" date="2025-08" db="UniProtKB">
        <authorList>
            <consortium name="RefSeq"/>
        </authorList>
    </citation>
    <scope>IDENTIFICATION</scope>
</reference>
<feature type="domain" description="C2H2-type" evidence="8">
    <location>
        <begin position="801"/>
        <end position="828"/>
    </location>
</feature>
<evidence type="ECO:0000313" key="11">
    <source>
        <dbReference type="RefSeq" id="XP_015603291.1"/>
    </source>
</evidence>
<dbReference type="InterPro" id="IPR036236">
    <property type="entry name" value="Znf_C2H2_sf"/>
</dbReference>
<dbReference type="InterPro" id="IPR013087">
    <property type="entry name" value="Znf_C2H2_type"/>
</dbReference>
<proteinExistence type="predicted"/>